<evidence type="ECO:0000256" key="3">
    <source>
        <dbReference type="ARBA" id="ARBA00012856"/>
    </source>
</evidence>
<evidence type="ECO:0000256" key="1">
    <source>
        <dbReference type="ARBA" id="ARBA00004903"/>
    </source>
</evidence>
<dbReference type="STRING" id="797473.HMPREF9080_02046"/>
<dbReference type="Pfam" id="PF00186">
    <property type="entry name" value="DHFR_1"/>
    <property type="match status" value="1"/>
</dbReference>
<dbReference type="PANTHER" id="PTHR48069">
    <property type="entry name" value="DIHYDROFOLATE REDUCTASE"/>
    <property type="match status" value="1"/>
</dbReference>
<evidence type="ECO:0000313" key="10">
    <source>
        <dbReference type="Proteomes" id="UP000004750"/>
    </source>
</evidence>
<dbReference type="InterPro" id="IPR012259">
    <property type="entry name" value="DHFR"/>
</dbReference>
<organism evidence="9 10">
    <name type="scientific">Cardiobacterium valvarum F0432</name>
    <dbReference type="NCBI Taxonomy" id="797473"/>
    <lineage>
        <taxon>Bacteria</taxon>
        <taxon>Pseudomonadati</taxon>
        <taxon>Pseudomonadota</taxon>
        <taxon>Gammaproteobacteria</taxon>
        <taxon>Cardiobacteriales</taxon>
        <taxon>Cardiobacteriaceae</taxon>
        <taxon>Cardiobacterium</taxon>
    </lineage>
</organism>
<evidence type="ECO:0000313" key="9">
    <source>
        <dbReference type="EMBL" id="EHM52945.1"/>
    </source>
</evidence>
<feature type="domain" description="DHFR" evidence="8">
    <location>
        <begin position="33"/>
        <end position="191"/>
    </location>
</feature>
<evidence type="ECO:0000256" key="4">
    <source>
        <dbReference type="ARBA" id="ARBA00022563"/>
    </source>
</evidence>
<dbReference type="GO" id="GO:0046654">
    <property type="term" value="P:tetrahydrofolate biosynthetic process"/>
    <property type="evidence" value="ECO:0007669"/>
    <property type="project" value="UniProtKB-UniPathway"/>
</dbReference>
<keyword evidence="6" id="KW-0560">Oxidoreductase</keyword>
<dbReference type="UniPathway" id="UPA00077">
    <property type="reaction ID" value="UER00158"/>
</dbReference>
<dbReference type="PIRSF" id="PIRSF000194">
    <property type="entry name" value="DHFR"/>
    <property type="match status" value="1"/>
</dbReference>
<dbReference type="SUPFAM" id="SSF53597">
    <property type="entry name" value="Dihydrofolate reductase-like"/>
    <property type="match status" value="1"/>
</dbReference>
<dbReference type="AlphaFoldDB" id="G9ZGY9"/>
<dbReference type="HOGENOM" id="CLU_043966_5_1_6"/>
<dbReference type="GO" id="GO:0006730">
    <property type="term" value="P:one-carbon metabolic process"/>
    <property type="evidence" value="ECO:0007669"/>
    <property type="project" value="UniProtKB-KW"/>
</dbReference>
<evidence type="ECO:0000256" key="2">
    <source>
        <dbReference type="ARBA" id="ARBA00009539"/>
    </source>
</evidence>
<name>G9ZGY9_9GAMM</name>
<dbReference type="GO" id="GO:0046655">
    <property type="term" value="P:folic acid metabolic process"/>
    <property type="evidence" value="ECO:0007669"/>
    <property type="project" value="TreeGrafter"/>
</dbReference>
<evidence type="ECO:0000256" key="6">
    <source>
        <dbReference type="ARBA" id="ARBA00023002"/>
    </source>
</evidence>
<dbReference type="PATRIC" id="fig|797473.3.peg.1666"/>
<dbReference type="InterPro" id="IPR001796">
    <property type="entry name" value="DHFR_dom"/>
</dbReference>
<evidence type="ECO:0000256" key="5">
    <source>
        <dbReference type="ARBA" id="ARBA00022857"/>
    </source>
</evidence>
<accession>G9ZGY9</accession>
<dbReference type="PROSITE" id="PS51330">
    <property type="entry name" value="DHFR_2"/>
    <property type="match status" value="1"/>
</dbReference>
<dbReference type="EC" id="1.5.1.3" evidence="3"/>
<dbReference type="CDD" id="cd00209">
    <property type="entry name" value="DHFR"/>
    <property type="match status" value="1"/>
</dbReference>
<proteinExistence type="inferred from homology"/>
<dbReference type="PRINTS" id="PR00070">
    <property type="entry name" value="DHFR"/>
</dbReference>
<comment type="function">
    <text evidence="7">Key enzyme in folate metabolism. Catalyzes an essential reaction for de novo glycine and purine synthesis, and for DNA precursor synthesis.</text>
</comment>
<keyword evidence="5" id="KW-0521">NADP</keyword>
<evidence type="ECO:0000259" key="8">
    <source>
        <dbReference type="PROSITE" id="PS51330"/>
    </source>
</evidence>
<dbReference type="Gene3D" id="3.40.430.10">
    <property type="entry name" value="Dihydrofolate Reductase, subunit A"/>
    <property type="match status" value="1"/>
</dbReference>
<dbReference type="InterPro" id="IPR024072">
    <property type="entry name" value="DHFR-like_dom_sf"/>
</dbReference>
<dbReference type="PANTHER" id="PTHR48069:SF3">
    <property type="entry name" value="DIHYDROFOLATE REDUCTASE"/>
    <property type="match status" value="1"/>
</dbReference>
<reference evidence="9 10" key="1">
    <citation type="submission" date="2011-08" db="EMBL/GenBank/DDBJ databases">
        <authorList>
            <person name="Weinstock G."/>
            <person name="Sodergren E."/>
            <person name="Clifton S."/>
            <person name="Fulton L."/>
            <person name="Fulton B."/>
            <person name="Courtney L."/>
            <person name="Fronick C."/>
            <person name="Harrison M."/>
            <person name="Strong C."/>
            <person name="Farmer C."/>
            <person name="Delahaunty K."/>
            <person name="Markovic C."/>
            <person name="Hall O."/>
            <person name="Minx P."/>
            <person name="Tomlinson C."/>
            <person name="Mitreva M."/>
            <person name="Hou S."/>
            <person name="Chen J."/>
            <person name="Wollam A."/>
            <person name="Pepin K.H."/>
            <person name="Johnson M."/>
            <person name="Bhonagiri V."/>
            <person name="Zhang X."/>
            <person name="Suruliraj S."/>
            <person name="Warren W."/>
            <person name="Chinwalla A."/>
            <person name="Mardis E.R."/>
            <person name="Wilson R.K."/>
        </authorList>
    </citation>
    <scope>NUCLEOTIDE SEQUENCE [LARGE SCALE GENOMIC DNA]</scope>
    <source>
        <strain evidence="9 10">F0432</strain>
    </source>
</reference>
<comment type="caution">
    <text evidence="9">The sequence shown here is derived from an EMBL/GenBank/DDBJ whole genome shotgun (WGS) entry which is preliminary data.</text>
</comment>
<dbReference type="GO" id="GO:0005829">
    <property type="term" value="C:cytosol"/>
    <property type="evidence" value="ECO:0007669"/>
    <property type="project" value="TreeGrafter"/>
</dbReference>
<keyword evidence="4" id="KW-0554">One-carbon metabolism</keyword>
<dbReference type="GO" id="GO:0070401">
    <property type="term" value="F:NADP+ binding"/>
    <property type="evidence" value="ECO:0007669"/>
    <property type="project" value="UniProtKB-ARBA"/>
</dbReference>
<comment type="pathway">
    <text evidence="1">Cofactor biosynthesis; tetrahydrofolate biosynthesis; 5,6,7,8-tetrahydrofolate from 7,8-dihydrofolate: step 1/1.</text>
</comment>
<comment type="similarity">
    <text evidence="2">Belongs to the dihydrofolate reductase family.</text>
</comment>
<dbReference type="GO" id="GO:0046452">
    <property type="term" value="P:dihydrofolate metabolic process"/>
    <property type="evidence" value="ECO:0007669"/>
    <property type="project" value="TreeGrafter"/>
</dbReference>
<dbReference type="Proteomes" id="UP000004750">
    <property type="component" value="Unassembled WGS sequence"/>
</dbReference>
<dbReference type="FunFam" id="3.40.430.10:FF:000001">
    <property type="entry name" value="Dihydrofolate reductase"/>
    <property type="match status" value="1"/>
</dbReference>
<dbReference type="GO" id="GO:0004146">
    <property type="term" value="F:dihydrofolate reductase activity"/>
    <property type="evidence" value="ECO:0007669"/>
    <property type="project" value="UniProtKB-EC"/>
</dbReference>
<protein>
    <recommendedName>
        <fullName evidence="3">dihydrofolate reductase</fullName>
        <ecNumber evidence="3">1.5.1.3</ecNumber>
    </recommendedName>
</protein>
<evidence type="ECO:0000256" key="7">
    <source>
        <dbReference type="ARBA" id="ARBA00025067"/>
    </source>
</evidence>
<gene>
    <name evidence="9" type="ORF">HMPREF9080_02046</name>
</gene>
<dbReference type="EMBL" id="AGCM01000116">
    <property type="protein sequence ID" value="EHM52945.1"/>
    <property type="molecule type" value="Genomic_DNA"/>
</dbReference>
<sequence>MAAAQIAQRALSHCAWLDIRSALLSAFSPSMPEIILIVAQSDNRAIGRDNQMLWHLPRDLQHFKRHTLGHPVIMGRKTYDSISRALPGRQNLVVSRNPVLTLPDATVCPNLPAALAAAQGDTLYIIGGSELYHRAMSLADVLLVTHVHTTITDADRFFPPIDPAAWRETACEEHPADARNPYALTFCRYDRAAKSPAG</sequence>